<feature type="domain" description="Outer membrane protein assembly factor BamE" evidence="4">
    <location>
        <begin position="78"/>
        <end position="125"/>
    </location>
</feature>
<keyword evidence="3" id="KW-0175">Coiled coil</keyword>
<evidence type="ECO:0000259" key="4">
    <source>
        <dbReference type="Pfam" id="PF04355"/>
    </source>
</evidence>
<keyword evidence="1" id="KW-0732">Signal</keyword>
<reference evidence="5 6" key="1">
    <citation type="submission" date="2018-02" db="EMBL/GenBank/DDBJ databases">
        <title>Subsurface microbial communities from deep shales in Ohio and West Virginia, USA.</title>
        <authorList>
            <person name="Wrighton K."/>
        </authorList>
    </citation>
    <scope>NUCLEOTIDE SEQUENCE [LARGE SCALE GENOMIC DNA]</scope>
    <source>
        <strain evidence="5 6">OWC-G53F</strain>
    </source>
</reference>
<feature type="coiled-coil region" evidence="3">
    <location>
        <begin position="31"/>
        <end position="58"/>
    </location>
</feature>
<evidence type="ECO:0000313" key="5">
    <source>
        <dbReference type="EMBL" id="PPK72473.1"/>
    </source>
</evidence>
<dbReference type="AlphaFoldDB" id="A0A2S6H4V6"/>
<name>A0A2S6H4V6_9GAMM</name>
<dbReference type="GO" id="GO:0019867">
    <property type="term" value="C:outer membrane"/>
    <property type="evidence" value="ECO:0007669"/>
    <property type="project" value="InterPro"/>
</dbReference>
<dbReference type="OrthoDB" id="7069382at2"/>
<dbReference type="InterPro" id="IPR037873">
    <property type="entry name" value="BamE-like"/>
</dbReference>
<dbReference type="RefSeq" id="WP_146083325.1">
    <property type="nucleotide sequence ID" value="NZ_PTIY01000004.1"/>
</dbReference>
<proteinExistence type="predicted"/>
<dbReference type="InterPro" id="IPR007450">
    <property type="entry name" value="BamE_dom"/>
</dbReference>
<dbReference type="EMBL" id="PTIY01000004">
    <property type="protein sequence ID" value="PPK72473.1"/>
    <property type="molecule type" value="Genomic_DNA"/>
</dbReference>
<evidence type="ECO:0000256" key="2">
    <source>
        <dbReference type="ARBA" id="ARBA00023136"/>
    </source>
</evidence>
<sequence>MNTPSSHHIAGLAPRVILVVTATLFCYSNNVLAESTEVEELRLQVETLKKRVQELESTQTVDAPTVKKKKKTGNPWHALEVNMSKEDVRSLLGKPGRVDTWKTGEAWYYPNTRGGEVDFDANGNVTGWLAP</sequence>
<gene>
    <name evidence="5" type="ORF">B0F88_104268</name>
</gene>
<protein>
    <submittedName>
        <fullName evidence="5">SmpA/OmlA family protein</fullName>
    </submittedName>
</protein>
<organism evidence="5 6">
    <name type="scientific">Methylobacter tundripaludum</name>
    <dbReference type="NCBI Taxonomy" id="173365"/>
    <lineage>
        <taxon>Bacteria</taxon>
        <taxon>Pseudomonadati</taxon>
        <taxon>Pseudomonadota</taxon>
        <taxon>Gammaproteobacteria</taxon>
        <taxon>Methylococcales</taxon>
        <taxon>Methylococcaceae</taxon>
        <taxon>Methylobacter</taxon>
    </lineage>
</organism>
<evidence type="ECO:0000256" key="3">
    <source>
        <dbReference type="SAM" id="Coils"/>
    </source>
</evidence>
<evidence type="ECO:0000256" key="1">
    <source>
        <dbReference type="ARBA" id="ARBA00022729"/>
    </source>
</evidence>
<accession>A0A2S6H4V6</accession>
<dbReference type="Pfam" id="PF04355">
    <property type="entry name" value="BamE"/>
    <property type="match status" value="1"/>
</dbReference>
<evidence type="ECO:0000313" key="6">
    <source>
        <dbReference type="Proteomes" id="UP000238071"/>
    </source>
</evidence>
<dbReference type="Gene3D" id="3.30.1450.10">
    <property type="match status" value="1"/>
</dbReference>
<dbReference type="Proteomes" id="UP000238071">
    <property type="component" value="Unassembled WGS sequence"/>
</dbReference>
<keyword evidence="6" id="KW-1185">Reference proteome</keyword>
<comment type="caution">
    <text evidence="5">The sequence shown here is derived from an EMBL/GenBank/DDBJ whole genome shotgun (WGS) entry which is preliminary data.</text>
</comment>
<keyword evidence="2" id="KW-0472">Membrane</keyword>